<keyword evidence="4" id="KW-0804">Transcription</keyword>
<evidence type="ECO:0000256" key="3">
    <source>
        <dbReference type="ARBA" id="ARBA00023125"/>
    </source>
</evidence>
<dbReference type="Pfam" id="PF00486">
    <property type="entry name" value="Trans_reg_C"/>
    <property type="match status" value="1"/>
</dbReference>
<feature type="region of interest" description="Disordered" evidence="6">
    <location>
        <begin position="253"/>
        <end position="323"/>
    </location>
</feature>
<proteinExistence type="inferred from homology"/>
<feature type="domain" description="OmpR/PhoB-type" evidence="8">
    <location>
        <begin position="1"/>
        <end position="101"/>
    </location>
</feature>
<dbReference type="InterPro" id="IPR001867">
    <property type="entry name" value="OmpR/PhoB-type_DNA-bd"/>
</dbReference>
<dbReference type="SUPFAM" id="SSF47781">
    <property type="entry name" value="RuvA domain 2-like"/>
    <property type="match status" value="1"/>
</dbReference>
<dbReference type="Gene3D" id="1.25.40.10">
    <property type="entry name" value="Tetratricopeptide repeat domain"/>
    <property type="match status" value="1"/>
</dbReference>
<comment type="similarity">
    <text evidence="1">Belongs to the AfsR/DnrI/RedD regulatory family.</text>
</comment>
<sequence length="610" mass="67107">MDASLRFEILGRLRGWRGDHELDLGPGKQRAVLAVLLLNANRPTPTAAIVDAVWRDDPPENGANVVQKYVAGLRRIFEPNREPRTPWRALTLDDAGYALHVEPDRLDAELFQRRLRQAREARSQDRRGEAIEHLRTALGLWRGEALAGLQGPAFDAARERLEEDRAGALEACAEIELELGHHHRLVAELVRLVAEFPMREQSRYLLILALYRSGRQAEALAAFRDARRFLTDEFGVEPGERLQQLHVGILRSDPALGARPGADEGPPSLVKTPPADPDPPATRPPVDAEAWAPVTPEPQGSPGPREAPGSPAGQVPQPGVQVPQPGMQVPQPGVQVPQPGMQVPHPVMTGMHYWGPRPVWVQPVPMHAPVWPVPFYRQPWLRRLVAAAVPVCSFGMLTWVGIGYFAARRRSWLLTLVTLGYVGLVVLMFMGLDESEPAGSTMENLAVTSMLVLMVGGAVHCALLVTWPRREASTRRLDPSLIGDLERRVRREQALSLVRYYPAIARELNIGRPDLPQFFEDGGLVDVNAVPTPVLAALPGMTAHQARQIVAQRQAQGGFGSVEDLIVWGLIAPATAQALRETLVAIRPETVQPPTPRTWHVGGSIPPQRP</sequence>
<dbReference type="Pfam" id="PF03704">
    <property type="entry name" value="BTAD"/>
    <property type="match status" value="1"/>
</dbReference>
<feature type="transmembrane region" description="Helical" evidence="7">
    <location>
        <begin position="384"/>
        <end position="405"/>
    </location>
</feature>
<dbReference type="InterPro" id="IPR016032">
    <property type="entry name" value="Sig_transdc_resp-reg_C-effctor"/>
</dbReference>
<dbReference type="PROSITE" id="PS51755">
    <property type="entry name" value="OMPR_PHOB"/>
    <property type="match status" value="1"/>
</dbReference>
<evidence type="ECO:0000256" key="5">
    <source>
        <dbReference type="PROSITE-ProRule" id="PRU01091"/>
    </source>
</evidence>
<evidence type="ECO:0000259" key="8">
    <source>
        <dbReference type="PROSITE" id="PS51755"/>
    </source>
</evidence>
<keyword evidence="7" id="KW-1133">Transmembrane helix</keyword>
<dbReference type="InterPro" id="IPR051677">
    <property type="entry name" value="AfsR-DnrI-RedD_regulator"/>
</dbReference>
<dbReference type="Gene3D" id="1.10.10.10">
    <property type="entry name" value="Winged helix-like DNA-binding domain superfamily/Winged helix DNA-binding domain"/>
    <property type="match status" value="1"/>
</dbReference>
<gene>
    <name evidence="9" type="ORF">HKK74_38655</name>
</gene>
<feature type="DNA-binding region" description="OmpR/PhoB-type" evidence="5">
    <location>
        <begin position="1"/>
        <end position="101"/>
    </location>
</feature>
<keyword evidence="7" id="KW-0812">Transmembrane</keyword>
<dbReference type="Proteomes" id="UP000805614">
    <property type="component" value="Unassembled WGS sequence"/>
</dbReference>
<dbReference type="InterPro" id="IPR005158">
    <property type="entry name" value="BTAD"/>
</dbReference>
<accession>A0ABR7M2L9</accession>
<dbReference type="Pfam" id="PF03934">
    <property type="entry name" value="T2SSK"/>
    <property type="match status" value="1"/>
</dbReference>
<dbReference type="SUPFAM" id="SSF46894">
    <property type="entry name" value="C-terminal effector domain of the bipartite response regulators"/>
    <property type="match status" value="1"/>
</dbReference>
<feature type="transmembrane region" description="Helical" evidence="7">
    <location>
        <begin position="412"/>
        <end position="432"/>
    </location>
</feature>
<organism evidence="9 10">
    <name type="scientific">Actinomadura alba</name>
    <dbReference type="NCBI Taxonomy" id="406431"/>
    <lineage>
        <taxon>Bacteria</taxon>
        <taxon>Bacillati</taxon>
        <taxon>Actinomycetota</taxon>
        <taxon>Actinomycetes</taxon>
        <taxon>Streptosporangiales</taxon>
        <taxon>Thermomonosporaceae</taxon>
        <taxon>Actinomadura</taxon>
    </lineage>
</organism>
<evidence type="ECO:0000313" key="10">
    <source>
        <dbReference type="Proteomes" id="UP000805614"/>
    </source>
</evidence>
<dbReference type="RefSeq" id="WP_187248401.1">
    <property type="nucleotide sequence ID" value="NZ_BAAAOK010000012.1"/>
</dbReference>
<keyword evidence="10" id="KW-1185">Reference proteome</keyword>
<evidence type="ECO:0000313" key="9">
    <source>
        <dbReference type="EMBL" id="MBC6471364.1"/>
    </source>
</evidence>
<comment type="caution">
    <text evidence="9">The sequence shown here is derived from an EMBL/GenBank/DDBJ whole genome shotgun (WGS) entry which is preliminary data.</text>
</comment>
<dbReference type="EMBL" id="JABVEC010000073">
    <property type="protein sequence ID" value="MBC6471364.1"/>
    <property type="molecule type" value="Genomic_DNA"/>
</dbReference>
<dbReference type="InterPro" id="IPR010994">
    <property type="entry name" value="RuvA_2-like"/>
</dbReference>
<dbReference type="SUPFAM" id="SSF48452">
    <property type="entry name" value="TPR-like"/>
    <property type="match status" value="1"/>
</dbReference>
<feature type="compositionally biased region" description="Pro residues" evidence="6">
    <location>
        <begin position="274"/>
        <end position="283"/>
    </location>
</feature>
<keyword evidence="7" id="KW-0472">Membrane</keyword>
<evidence type="ECO:0000256" key="7">
    <source>
        <dbReference type="SAM" id="Phobius"/>
    </source>
</evidence>
<evidence type="ECO:0000256" key="6">
    <source>
        <dbReference type="SAM" id="MobiDB-lite"/>
    </source>
</evidence>
<evidence type="ECO:0000256" key="2">
    <source>
        <dbReference type="ARBA" id="ARBA00023015"/>
    </source>
</evidence>
<feature type="transmembrane region" description="Helical" evidence="7">
    <location>
        <begin position="444"/>
        <end position="467"/>
    </location>
</feature>
<dbReference type="InterPro" id="IPR011990">
    <property type="entry name" value="TPR-like_helical_dom_sf"/>
</dbReference>
<dbReference type="PANTHER" id="PTHR35807:SF1">
    <property type="entry name" value="TRANSCRIPTIONAL REGULATOR REDD"/>
    <property type="match status" value="1"/>
</dbReference>
<keyword evidence="2" id="KW-0805">Transcription regulation</keyword>
<dbReference type="InterPro" id="IPR049179">
    <property type="entry name" value="T2SSK_SAM-like_2nd"/>
</dbReference>
<dbReference type="Gene3D" id="1.10.150.280">
    <property type="entry name" value="AF1531-like domain"/>
    <property type="match status" value="1"/>
</dbReference>
<keyword evidence="3 5" id="KW-0238">DNA-binding</keyword>
<dbReference type="SMART" id="SM00862">
    <property type="entry name" value="Trans_reg_C"/>
    <property type="match status" value="1"/>
</dbReference>
<dbReference type="PANTHER" id="PTHR35807">
    <property type="entry name" value="TRANSCRIPTIONAL REGULATOR REDD-RELATED"/>
    <property type="match status" value="1"/>
</dbReference>
<dbReference type="InterPro" id="IPR036388">
    <property type="entry name" value="WH-like_DNA-bd_sf"/>
</dbReference>
<protein>
    <submittedName>
        <fullName evidence="9">Winged helix-turn-helix domain-containing protein</fullName>
    </submittedName>
</protein>
<dbReference type="SMART" id="SM01043">
    <property type="entry name" value="BTAD"/>
    <property type="match status" value="1"/>
</dbReference>
<name>A0ABR7M2L9_9ACTN</name>
<evidence type="ECO:0000256" key="1">
    <source>
        <dbReference type="ARBA" id="ARBA00005820"/>
    </source>
</evidence>
<feature type="compositionally biased region" description="Low complexity" evidence="6">
    <location>
        <begin position="313"/>
        <end position="323"/>
    </location>
</feature>
<dbReference type="CDD" id="cd15831">
    <property type="entry name" value="BTAD"/>
    <property type="match status" value="1"/>
</dbReference>
<evidence type="ECO:0000256" key="4">
    <source>
        <dbReference type="ARBA" id="ARBA00023163"/>
    </source>
</evidence>
<reference evidence="9 10" key="1">
    <citation type="submission" date="2020-06" db="EMBL/GenBank/DDBJ databases">
        <title>Actinomadura xiongansis sp. nov., isolated from soil of Baiyangdian.</title>
        <authorList>
            <person name="Zhang X."/>
        </authorList>
    </citation>
    <scope>NUCLEOTIDE SEQUENCE [LARGE SCALE GENOMIC DNA]</scope>
    <source>
        <strain evidence="9 10">HBUM206468</strain>
    </source>
</reference>